<evidence type="ECO:0000313" key="1">
    <source>
        <dbReference type="EMBL" id="CAG8854513.1"/>
    </source>
</evidence>
<reference evidence="1 2" key="1">
    <citation type="submission" date="2021-06" db="EMBL/GenBank/DDBJ databases">
        <authorList>
            <person name="Kallberg Y."/>
            <person name="Tangrot J."/>
            <person name="Rosling A."/>
        </authorList>
    </citation>
    <scope>NUCLEOTIDE SEQUENCE [LARGE SCALE GENOMIC DNA]</scope>
    <source>
        <strain evidence="1 2">120-4 pot B 10/14</strain>
    </source>
</reference>
<accession>A0ABN7XGT0</accession>
<dbReference type="Proteomes" id="UP000789901">
    <property type="component" value="Unassembled WGS sequence"/>
</dbReference>
<proteinExistence type="predicted"/>
<comment type="caution">
    <text evidence="1">The sequence shown here is derived from an EMBL/GenBank/DDBJ whole genome shotgun (WGS) entry which is preliminary data.</text>
</comment>
<sequence>MTKNKKNWTLPCALDLLLRRKFVESPLKHKLIDSIEIAEMEIELINGLNLKKETKDMLSSM</sequence>
<dbReference type="EMBL" id="CAJVQB010139058">
    <property type="protein sequence ID" value="CAG8854513.1"/>
    <property type="molecule type" value="Genomic_DNA"/>
</dbReference>
<feature type="non-terminal residue" evidence="1">
    <location>
        <position position="61"/>
    </location>
</feature>
<keyword evidence="2" id="KW-1185">Reference proteome</keyword>
<gene>
    <name evidence="1" type="ORF">GMARGA_LOCUS43334</name>
</gene>
<organism evidence="1 2">
    <name type="scientific">Gigaspora margarita</name>
    <dbReference type="NCBI Taxonomy" id="4874"/>
    <lineage>
        <taxon>Eukaryota</taxon>
        <taxon>Fungi</taxon>
        <taxon>Fungi incertae sedis</taxon>
        <taxon>Mucoromycota</taxon>
        <taxon>Glomeromycotina</taxon>
        <taxon>Glomeromycetes</taxon>
        <taxon>Diversisporales</taxon>
        <taxon>Gigasporaceae</taxon>
        <taxon>Gigaspora</taxon>
    </lineage>
</organism>
<name>A0ABN7XGT0_GIGMA</name>
<protein>
    <submittedName>
        <fullName evidence="1">18851_t:CDS:1</fullName>
    </submittedName>
</protein>
<evidence type="ECO:0000313" key="2">
    <source>
        <dbReference type="Proteomes" id="UP000789901"/>
    </source>
</evidence>